<gene>
    <name evidence="2" type="ORF">OK18_10285</name>
</gene>
<accession>A0A0G3M4I5</accession>
<dbReference type="Pfam" id="PF00583">
    <property type="entry name" value="Acetyltransf_1"/>
    <property type="match status" value="1"/>
</dbReference>
<dbReference type="EMBL" id="CP009928">
    <property type="protein sequence ID" value="AKK72958.1"/>
    <property type="molecule type" value="Genomic_DNA"/>
</dbReference>
<sequence>MITTNTLQDIDEIFSLYKQASDFKKVKSNIQWPEFGYNMIETEIKENRLYKFTIEGKIACIWSIAFEDPQIWEEQNSDPSLYIHRIATHPSFRGQKFVEQIAIWAKSFAEQNNKQYVRMDTVGLNPKLVNYYVNCGFTYLGVKTPANTQGLPAHYQNISINLFQLKV</sequence>
<dbReference type="CDD" id="cd04301">
    <property type="entry name" value="NAT_SF"/>
    <property type="match status" value="1"/>
</dbReference>
<feature type="domain" description="N-acetyltransferase" evidence="1">
    <location>
        <begin position="1"/>
        <end position="158"/>
    </location>
</feature>
<dbReference type="SUPFAM" id="SSF55729">
    <property type="entry name" value="Acyl-CoA N-acyltransferases (Nat)"/>
    <property type="match status" value="1"/>
</dbReference>
<proteinExistence type="predicted"/>
<dbReference type="RefSeq" id="WP_053327938.1">
    <property type="nucleotide sequence ID" value="NZ_CP009928.1"/>
</dbReference>
<dbReference type="Proteomes" id="UP000035213">
    <property type="component" value="Chromosome"/>
</dbReference>
<keyword evidence="2" id="KW-0808">Transferase</keyword>
<evidence type="ECO:0000313" key="2">
    <source>
        <dbReference type="EMBL" id="AKK72958.1"/>
    </source>
</evidence>
<dbReference type="AlphaFoldDB" id="A0A0G3M4I5"/>
<evidence type="ECO:0000259" key="1">
    <source>
        <dbReference type="PROSITE" id="PS51186"/>
    </source>
</evidence>
<dbReference type="PROSITE" id="PS51186">
    <property type="entry name" value="GNAT"/>
    <property type="match status" value="1"/>
</dbReference>
<dbReference type="Gene3D" id="3.40.630.30">
    <property type="match status" value="1"/>
</dbReference>
<evidence type="ECO:0000313" key="3">
    <source>
        <dbReference type="Proteomes" id="UP000035213"/>
    </source>
</evidence>
<dbReference type="InterPro" id="IPR000182">
    <property type="entry name" value="GNAT_dom"/>
</dbReference>
<protein>
    <submittedName>
        <fullName evidence="2">GNAT family acetyltransferase</fullName>
    </submittedName>
</protein>
<dbReference type="KEGG" id="cgn:OK18_10285"/>
<organism evidence="2 3">
    <name type="scientific">Chryseobacterium gallinarum</name>
    <dbReference type="NCBI Taxonomy" id="1324352"/>
    <lineage>
        <taxon>Bacteria</taxon>
        <taxon>Pseudomonadati</taxon>
        <taxon>Bacteroidota</taxon>
        <taxon>Flavobacteriia</taxon>
        <taxon>Flavobacteriales</taxon>
        <taxon>Weeksellaceae</taxon>
        <taxon>Chryseobacterium group</taxon>
        <taxon>Chryseobacterium</taxon>
    </lineage>
</organism>
<name>A0A0G3M4I5_CHRGL</name>
<dbReference type="PATRIC" id="fig|1324352.5.peg.2154"/>
<reference evidence="2 3" key="1">
    <citation type="submission" date="2014-11" db="EMBL/GenBank/DDBJ databases">
        <authorList>
            <person name="Park G.-S."/>
            <person name="Hong S.-J."/>
            <person name="Jung B.K."/>
            <person name="Khan A.R."/>
            <person name="Kwak Y."/>
            <person name="Shin J.-H."/>
        </authorList>
    </citation>
    <scope>NUCLEOTIDE SEQUENCE [LARGE SCALE GENOMIC DNA]</scope>
    <source>
        <strain evidence="2 3">DSM 27622</strain>
    </source>
</reference>
<dbReference type="InterPro" id="IPR016181">
    <property type="entry name" value="Acyl_CoA_acyltransferase"/>
</dbReference>
<dbReference type="GO" id="GO:0016747">
    <property type="term" value="F:acyltransferase activity, transferring groups other than amino-acyl groups"/>
    <property type="evidence" value="ECO:0007669"/>
    <property type="project" value="InterPro"/>
</dbReference>
<dbReference type="OrthoDB" id="758560at2"/>